<gene>
    <name evidence="2" type="ORF">SAMN05216283_1216</name>
</gene>
<name>A0A1I2MGG5_9BACT</name>
<dbReference type="AlphaFoldDB" id="A0A1I2MGG5"/>
<accession>A0A1I2MGG5</accession>
<keyword evidence="3" id="KW-1185">Reference proteome</keyword>
<feature type="transmembrane region" description="Helical" evidence="1">
    <location>
        <begin position="117"/>
        <end position="138"/>
    </location>
</feature>
<evidence type="ECO:0000313" key="3">
    <source>
        <dbReference type="Proteomes" id="UP000198964"/>
    </source>
</evidence>
<dbReference type="RefSeq" id="WP_093921778.1">
    <property type="nucleotide sequence ID" value="NZ_FONW01000021.1"/>
</dbReference>
<sequence length="290" mass="33065">MTNQIPPISPQTIIDVIFAATASSSSDEKSNQMGTFLFKDFLNNLKEENKGNVTAINYLNNIIPVIGSTLRAFNVEKLNYKRKILPLEKLKQGELDEVDKQLNSWPLFSFIKATNNWTANGFKVFFGLLGAYLGLNISKKEFSGELNMSIVLTIILVLLLSSLFVLLSMLVTRWIRHKQVKKIINQSATDLDEIWKESYKKYETSLFDCLVATIRAQEQFYPEILTFKDGHLFPRNDFPYMPPSNADNLTPSPQETVKIIDNLSNIIRSRISVSPGFDKINWLKELCTNN</sequence>
<keyword evidence="1" id="KW-0812">Transmembrane</keyword>
<keyword evidence="1" id="KW-1133">Transmembrane helix</keyword>
<feature type="transmembrane region" description="Helical" evidence="1">
    <location>
        <begin position="150"/>
        <end position="172"/>
    </location>
</feature>
<dbReference type="STRING" id="655355.SAMN05216283_1216"/>
<reference evidence="2 3" key="1">
    <citation type="submission" date="2016-10" db="EMBL/GenBank/DDBJ databases">
        <authorList>
            <person name="de Groot N.N."/>
        </authorList>
    </citation>
    <scope>NUCLEOTIDE SEQUENCE [LARGE SCALE GENOMIC DNA]</scope>
    <source>
        <strain evidence="2 3">CGMCC 1.9156</strain>
    </source>
</reference>
<proteinExistence type="predicted"/>
<evidence type="ECO:0000313" key="2">
    <source>
        <dbReference type="EMBL" id="SFF90572.1"/>
    </source>
</evidence>
<dbReference type="EMBL" id="FONW01000021">
    <property type="protein sequence ID" value="SFF90572.1"/>
    <property type="molecule type" value="Genomic_DNA"/>
</dbReference>
<dbReference type="Proteomes" id="UP000198964">
    <property type="component" value="Unassembled WGS sequence"/>
</dbReference>
<evidence type="ECO:0000256" key="1">
    <source>
        <dbReference type="SAM" id="Phobius"/>
    </source>
</evidence>
<organism evidence="2 3">
    <name type="scientific">Sunxiuqinia elliptica</name>
    <dbReference type="NCBI Taxonomy" id="655355"/>
    <lineage>
        <taxon>Bacteria</taxon>
        <taxon>Pseudomonadati</taxon>
        <taxon>Bacteroidota</taxon>
        <taxon>Bacteroidia</taxon>
        <taxon>Marinilabiliales</taxon>
        <taxon>Prolixibacteraceae</taxon>
        <taxon>Sunxiuqinia</taxon>
    </lineage>
</organism>
<protein>
    <submittedName>
        <fullName evidence="2">Uncharacterized protein</fullName>
    </submittedName>
</protein>
<keyword evidence="1" id="KW-0472">Membrane</keyword>